<feature type="coiled-coil region" evidence="1">
    <location>
        <begin position="80"/>
        <end position="107"/>
    </location>
</feature>
<gene>
    <name evidence="2" type="ORF">IAD04_06375</name>
</gene>
<dbReference type="Proteomes" id="UP000886893">
    <property type="component" value="Unassembled WGS sequence"/>
</dbReference>
<keyword evidence="1" id="KW-0175">Coiled coil</keyword>
<evidence type="ECO:0000313" key="2">
    <source>
        <dbReference type="EMBL" id="HIT17976.1"/>
    </source>
</evidence>
<proteinExistence type="predicted"/>
<feature type="non-terminal residue" evidence="2">
    <location>
        <position position="1"/>
    </location>
</feature>
<sequence length="130" mass="15383">EKIISEYESNIEDISLSIECYDNIFATRYYMHTDIVGKAADIVHRIKPDIYFQVGKDGFYSVSELKEVCMKVCGIDINNFEDHDALIEQIKLEIKKLMKNKTENYKEIILLRYALRCAKRLRAKKIMWNH</sequence>
<evidence type="ECO:0000313" key="3">
    <source>
        <dbReference type="Proteomes" id="UP000886893"/>
    </source>
</evidence>
<dbReference type="AlphaFoldDB" id="A0A9D1GAA8"/>
<name>A0A9D1GAA8_9FIRM</name>
<reference evidence="2" key="1">
    <citation type="submission" date="2020-10" db="EMBL/GenBank/DDBJ databases">
        <authorList>
            <person name="Gilroy R."/>
        </authorList>
    </citation>
    <scope>NUCLEOTIDE SEQUENCE</scope>
    <source>
        <strain evidence="2">14508</strain>
    </source>
</reference>
<reference evidence="2" key="2">
    <citation type="journal article" date="2021" name="PeerJ">
        <title>Extensive microbial diversity within the chicken gut microbiome revealed by metagenomics and culture.</title>
        <authorList>
            <person name="Gilroy R."/>
            <person name="Ravi A."/>
            <person name="Getino M."/>
            <person name="Pursley I."/>
            <person name="Horton D.L."/>
            <person name="Alikhan N.F."/>
            <person name="Baker D."/>
            <person name="Gharbi K."/>
            <person name="Hall N."/>
            <person name="Watson M."/>
            <person name="Adriaenssens E.M."/>
            <person name="Foster-Nyarko E."/>
            <person name="Jarju S."/>
            <person name="Secka A."/>
            <person name="Antonio M."/>
            <person name="Oren A."/>
            <person name="Chaudhuri R.R."/>
            <person name="La Ragione R."/>
            <person name="Hildebrand F."/>
            <person name="Pallen M.J."/>
        </authorList>
    </citation>
    <scope>NUCLEOTIDE SEQUENCE</scope>
    <source>
        <strain evidence="2">14508</strain>
    </source>
</reference>
<dbReference type="EMBL" id="DVKI01000200">
    <property type="protein sequence ID" value="HIT17976.1"/>
    <property type="molecule type" value="Genomic_DNA"/>
</dbReference>
<evidence type="ECO:0000256" key="1">
    <source>
        <dbReference type="SAM" id="Coils"/>
    </source>
</evidence>
<protein>
    <submittedName>
        <fullName evidence="2">Uncharacterized protein</fullName>
    </submittedName>
</protein>
<organism evidence="2 3">
    <name type="scientific">Candidatus Caccosoma faecigallinarum</name>
    <dbReference type="NCBI Taxonomy" id="2840720"/>
    <lineage>
        <taxon>Bacteria</taxon>
        <taxon>Bacillati</taxon>
        <taxon>Bacillota</taxon>
        <taxon>Bacillota incertae sedis</taxon>
        <taxon>Candidatus Caccosoma</taxon>
    </lineage>
</organism>
<accession>A0A9D1GAA8</accession>
<comment type="caution">
    <text evidence="2">The sequence shown here is derived from an EMBL/GenBank/DDBJ whole genome shotgun (WGS) entry which is preliminary data.</text>
</comment>